<organism evidence="2">
    <name type="scientific">Oryza sativa subsp. japonica</name>
    <name type="common">Rice</name>
    <dbReference type="NCBI Taxonomy" id="39947"/>
    <lineage>
        <taxon>Eukaryota</taxon>
        <taxon>Viridiplantae</taxon>
        <taxon>Streptophyta</taxon>
        <taxon>Embryophyta</taxon>
        <taxon>Tracheophyta</taxon>
        <taxon>Spermatophyta</taxon>
        <taxon>Magnoliopsida</taxon>
        <taxon>Liliopsida</taxon>
        <taxon>Poales</taxon>
        <taxon>Poaceae</taxon>
        <taxon>BOP clade</taxon>
        <taxon>Oryzoideae</taxon>
        <taxon>Oryzeae</taxon>
        <taxon>Oryzinae</taxon>
        <taxon>Oryza</taxon>
        <taxon>Oryza sativa</taxon>
    </lineage>
</organism>
<protein>
    <submittedName>
        <fullName evidence="2">Uncharacterized protein</fullName>
    </submittedName>
</protein>
<gene>
    <name evidence="2" type="ORF">OsJ_13684</name>
</gene>
<proteinExistence type="predicted"/>
<sequence>MPMRFATNTTGDGKAPDKVISECCGGRRRCRGGGSPGRVTISTYLMQEGAVSCTYLIQDFRLLLTGLGSSRSRSTGCWSSTSSNSMQDPSPEIHPADGGVAECDDLGGAMEEHLARCVGDGEQPAPLGRLVDGHRHGFPEADVGVVAPKLELHGVVDGGHEAGDDVASPAEAADDGDLLVAEGGDARVWQPPERGAPCRRSSP</sequence>
<dbReference type="Proteomes" id="UP000007752">
    <property type="component" value="Chromosome 4"/>
</dbReference>
<name>A3AQM5_ORYSJ</name>
<feature type="region of interest" description="Disordered" evidence="1">
    <location>
        <begin position="69"/>
        <end position="99"/>
    </location>
</feature>
<reference evidence="2" key="2">
    <citation type="submission" date="2008-12" db="EMBL/GenBank/DDBJ databases">
        <title>Improved gene annotation of the rice (Oryza sativa) genomes.</title>
        <authorList>
            <person name="Wang J."/>
            <person name="Li R."/>
            <person name="Fan W."/>
            <person name="Huang Q."/>
            <person name="Zhang J."/>
            <person name="Zhou Y."/>
            <person name="Hu Y."/>
            <person name="Zi S."/>
            <person name="Li J."/>
            <person name="Ni P."/>
            <person name="Zheng H."/>
            <person name="Zhang Y."/>
            <person name="Zhao M."/>
            <person name="Hao Q."/>
            <person name="McDermott J."/>
            <person name="Samudrala R."/>
            <person name="Kristiansen K."/>
            <person name="Wong G.K.-S."/>
        </authorList>
    </citation>
    <scope>NUCLEOTIDE SEQUENCE</scope>
</reference>
<accession>A3AQM5</accession>
<feature type="compositionally biased region" description="Low complexity" evidence="1">
    <location>
        <begin position="69"/>
        <end position="85"/>
    </location>
</feature>
<reference evidence="2" key="1">
    <citation type="journal article" date="2005" name="PLoS Biol.">
        <title>The genomes of Oryza sativa: a history of duplications.</title>
        <authorList>
            <person name="Yu J."/>
            <person name="Wang J."/>
            <person name="Lin W."/>
            <person name="Li S."/>
            <person name="Li H."/>
            <person name="Zhou J."/>
            <person name="Ni P."/>
            <person name="Dong W."/>
            <person name="Hu S."/>
            <person name="Zeng C."/>
            <person name="Zhang J."/>
            <person name="Zhang Y."/>
            <person name="Li R."/>
            <person name="Xu Z."/>
            <person name="Li S."/>
            <person name="Li X."/>
            <person name="Zheng H."/>
            <person name="Cong L."/>
            <person name="Lin L."/>
            <person name="Yin J."/>
            <person name="Geng J."/>
            <person name="Li G."/>
            <person name="Shi J."/>
            <person name="Liu J."/>
            <person name="Lv H."/>
            <person name="Li J."/>
            <person name="Wang J."/>
            <person name="Deng Y."/>
            <person name="Ran L."/>
            <person name="Shi X."/>
            <person name="Wang X."/>
            <person name="Wu Q."/>
            <person name="Li C."/>
            <person name="Ren X."/>
            <person name="Wang J."/>
            <person name="Wang X."/>
            <person name="Li D."/>
            <person name="Liu D."/>
            <person name="Zhang X."/>
            <person name="Ji Z."/>
            <person name="Zhao W."/>
            <person name="Sun Y."/>
            <person name="Zhang Z."/>
            <person name="Bao J."/>
            <person name="Han Y."/>
            <person name="Dong L."/>
            <person name="Ji J."/>
            <person name="Chen P."/>
            <person name="Wu S."/>
            <person name="Liu J."/>
            <person name="Xiao Y."/>
            <person name="Bu D."/>
            <person name="Tan J."/>
            <person name="Yang L."/>
            <person name="Ye C."/>
            <person name="Zhang J."/>
            <person name="Xu J."/>
            <person name="Zhou Y."/>
            <person name="Yu Y."/>
            <person name="Zhang B."/>
            <person name="Zhuang S."/>
            <person name="Wei H."/>
            <person name="Liu B."/>
            <person name="Lei M."/>
            <person name="Yu H."/>
            <person name="Li Y."/>
            <person name="Xu H."/>
            <person name="Wei S."/>
            <person name="He X."/>
            <person name="Fang L."/>
            <person name="Zhang Z."/>
            <person name="Zhang Y."/>
            <person name="Huang X."/>
            <person name="Su Z."/>
            <person name="Tong W."/>
            <person name="Li J."/>
            <person name="Tong Z."/>
            <person name="Li S."/>
            <person name="Ye J."/>
            <person name="Wang L."/>
            <person name="Fang L."/>
            <person name="Lei T."/>
            <person name="Chen C."/>
            <person name="Chen H."/>
            <person name="Xu Z."/>
            <person name="Li H."/>
            <person name="Huang H."/>
            <person name="Zhang F."/>
            <person name="Xu H."/>
            <person name="Li N."/>
            <person name="Zhao C."/>
            <person name="Li S."/>
            <person name="Dong L."/>
            <person name="Huang Y."/>
            <person name="Li L."/>
            <person name="Xi Y."/>
            <person name="Qi Q."/>
            <person name="Li W."/>
            <person name="Zhang B."/>
            <person name="Hu W."/>
            <person name="Zhang Y."/>
            <person name="Tian X."/>
            <person name="Jiao Y."/>
            <person name="Liang X."/>
            <person name="Jin J."/>
            <person name="Gao L."/>
            <person name="Zheng W."/>
            <person name="Hao B."/>
            <person name="Liu S."/>
            <person name="Wang W."/>
            <person name="Yuan L."/>
            <person name="Cao M."/>
            <person name="McDermott J."/>
            <person name="Samudrala R."/>
            <person name="Wang J."/>
            <person name="Wong G.K."/>
            <person name="Yang H."/>
        </authorList>
    </citation>
    <scope>NUCLEOTIDE SEQUENCE [LARGE SCALE GENOMIC DNA]</scope>
</reference>
<dbReference type="AlphaFoldDB" id="A3AQM5"/>
<dbReference type="EMBL" id="CM000141">
    <property type="protein sequence ID" value="EAZ29614.1"/>
    <property type="molecule type" value="Genomic_DNA"/>
</dbReference>
<evidence type="ECO:0000256" key="1">
    <source>
        <dbReference type="SAM" id="MobiDB-lite"/>
    </source>
</evidence>
<evidence type="ECO:0000313" key="2">
    <source>
        <dbReference type="EMBL" id="EAZ29614.1"/>
    </source>
</evidence>
<feature type="region of interest" description="Disordered" evidence="1">
    <location>
        <begin position="157"/>
        <end position="203"/>
    </location>
</feature>